<evidence type="ECO:0000313" key="4">
    <source>
        <dbReference type="Proteomes" id="UP000027178"/>
    </source>
</evidence>
<evidence type="ECO:0000256" key="1">
    <source>
        <dbReference type="SAM" id="MobiDB-lite"/>
    </source>
</evidence>
<reference evidence="3 4" key="1">
    <citation type="submission" date="2014-05" db="EMBL/GenBank/DDBJ databases">
        <title>Draft Genome Sequence of Kitasatospora cheerisanensis KCTC 2395.</title>
        <authorList>
            <person name="Nam D.H."/>
        </authorList>
    </citation>
    <scope>NUCLEOTIDE SEQUENCE [LARGE SCALE GENOMIC DNA]</scope>
    <source>
        <strain evidence="3 4">KCTC 2395</strain>
    </source>
</reference>
<dbReference type="EMBL" id="JNBY01000087">
    <property type="protein sequence ID" value="KDN84971.1"/>
    <property type="molecule type" value="Genomic_DNA"/>
</dbReference>
<evidence type="ECO:0000313" key="3">
    <source>
        <dbReference type="EMBL" id="KDN84971.1"/>
    </source>
</evidence>
<keyword evidence="4" id="KW-1185">Reference proteome</keyword>
<dbReference type="PATRIC" id="fig|1348663.4.peg.2949"/>
<keyword evidence="2" id="KW-0812">Transmembrane</keyword>
<proteinExistence type="predicted"/>
<keyword evidence="2" id="KW-1133">Transmembrane helix</keyword>
<organism evidence="3 4">
    <name type="scientific">Kitasatospora cheerisanensis KCTC 2395</name>
    <dbReference type="NCBI Taxonomy" id="1348663"/>
    <lineage>
        <taxon>Bacteria</taxon>
        <taxon>Bacillati</taxon>
        <taxon>Actinomycetota</taxon>
        <taxon>Actinomycetes</taxon>
        <taxon>Kitasatosporales</taxon>
        <taxon>Streptomycetaceae</taxon>
        <taxon>Kitasatospora</taxon>
    </lineage>
</organism>
<sequence>MTGGWEMELSSRLDELVVSAEESAPASAVDAASALRHGRRTRRRRAVVSAGVAAVLLGSVALGTVYGSGGPAPVGPAASAGTDRADRSPLAMHVRFGWLPDDVTTVDAGWHHELGDQQLATAGADRSWLLGSPGPLPWSEPSRPAGWQPEEGEPYSERTPAPDVNGRKAYWVSVKGVSALELLFQSPDGRWLSLRGMGSRAPEQEVQLRIAAGVQVGRFVLPVPVSLDPSTPLSDVVSVDFRRTVHGAGGWQLAMQVSVRGNSTVTISAESGSLPADPAQPWRRCATGEGMWWCAAPFTADSPSGQVTPDDVKVWFDRLVPHSTDERTWRPVLLP</sequence>
<protein>
    <submittedName>
        <fullName evidence="3">Uncharacterized protein</fullName>
    </submittedName>
</protein>
<feature type="transmembrane region" description="Helical" evidence="2">
    <location>
        <begin position="46"/>
        <end position="66"/>
    </location>
</feature>
<dbReference type="HOGENOM" id="CLU_725180_0_0_11"/>
<dbReference type="Proteomes" id="UP000027178">
    <property type="component" value="Unassembled WGS sequence"/>
</dbReference>
<comment type="caution">
    <text evidence="3">The sequence shown here is derived from an EMBL/GenBank/DDBJ whole genome shotgun (WGS) entry which is preliminary data.</text>
</comment>
<dbReference type="eggNOG" id="ENOG503361C">
    <property type="taxonomic scope" value="Bacteria"/>
</dbReference>
<keyword evidence="2" id="KW-0472">Membrane</keyword>
<evidence type="ECO:0000256" key="2">
    <source>
        <dbReference type="SAM" id="Phobius"/>
    </source>
</evidence>
<name>A0A066Z3P5_9ACTN</name>
<accession>A0A066Z3P5</accession>
<gene>
    <name evidence="3" type="ORF">KCH_30700</name>
</gene>
<dbReference type="AlphaFoldDB" id="A0A066Z3P5"/>
<feature type="region of interest" description="Disordered" evidence="1">
    <location>
        <begin position="130"/>
        <end position="162"/>
    </location>
</feature>